<evidence type="ECO:0000256" key="11">
    <source>
        <dbReference type="ARBA" id="ARBA00023136"/>
    </source>
</evidence>
<keyword evidence="8" id="KW-0007">Acetylation</keyword>
<keyword evidence="7" id="KW-0653">Protein transport</keyword>
<dbReference type="FunCoup" id="A0A090M531">
    <property type="interactions" value="1854"/>
</dbReference>
<dbReference type="FunFam" id="2.40.160.10:FF:000010">
    <property type="entry name" value="Mitochondrial import receptor subunit TOM40-1"/>
    <property type="match status" value="1"/>
</dbReference>
<evidence type="ECO:0000256" key="4">
    <source>
        <dbReference type="ARBA" id="ARBA00022452"/>
    </source>
</evidence>
<comment type="function">
    <text evidence="12">Central component of the receptor complex responsible for the recognition and translocation of cytosolically synthesized mitochondrial preproteins. Together with TOM22 functions as the transit peptide receptor at the surface of the mitochondrion outer membrane and facilitates the movement of preproteins into the translocation pore. Directly involved in the pore formation.</text>
</comment>
<dbReference type="PANTHER" id="PTHR10802">
    <property type="entry name" value="MITOCHONDRIAL IMPORT RECEPTOR SUBUNIT TOM40"/>
    <property type="match status" value="1"/>
</dbReference>
<dbReference type="GO" id="GO:0008320">
    <property type="term" value="F:protein transmembrane transporter activity"/>
    <property type="evidence" value="ECO:0007669"/>
    <property type="project" value="InterPro"/>
</dbReference>
<dbReference type="GO" id="GO:0005741">
    <property type="term" value="C:mitochondrial outer membrane"/>
    <property type="evidence" value="ECO:0007669"/>
    <property type="project" value="UniProtKB-SubCell"/>
</dbReference>
<dbReference type="STRING" id="70448.A0A090M531"/>
<keyword evidence="10" id="KW-0496">Mitochondrion</keyword>
<reference evidence="14 16" key="1">
    <citation type="journal article" date="2006" name="Proc. Natl. Acad. Sci. U.S.A.">
        <title>Genome analysis of the smallest free-living eukaryote Ostreococcus tauri unveils many unique features.</title>
        <authorList>
            <person name="Derelle E."/>
            <person name="Ferraz C."/>
            <person name="Rombauts S."/>
            <person name="Rouze P."/>
            <person name="Worden A.Z."/>
            <person name="Robbens S."/>
            <person name="Partensky F."/>
            <person name="Degroeve S."/>
            <person name="Echeynie S."/>
            <person name="Cooke R."/>
            <person name="Saeys Y."/>
            <person name="Wuyts J."/>
            <person name="Jabbari K."/>
            <person name="Bowler C."/>
            <person name="Panaud O."/>
            <person name="Piegu B."/>
            <person name="Ball S.G."/>
            <person name="Ral J.-P."/>
            <person name="Bouget F.-Y."/>
            <person name="Piganeau G."/>
            <person name="De Baets B."/>
            <person name="Picard A."/>
            <person name="Delseny M."/>
            <person name="Demaille J."/>
            <person name="Van de Peer Y."/>
            <person name="Moreau H."/>
        </authorList>
    </citation>
    <scope>NUCLEOTIDE SEQUENCE [LARGE SCALE GENOMIC DNA]</scope>
    <source>
        <strain evidence="14 16">OTTH0595</strain>
    </source>
</reference>
<evidence type="ECO:0000256" key="1">
    <source>
        <dbReference type="ARBA" id="ARBA00004374"/>
    </source>
</evidence>
<dbReference type="Pfam" id="PF01459">
    <property type="entry name" value="Porin_3"/>
    <property type="match status" value="1"/>
</dbReference>
<evidence type="ECO:0000256" key="2">
    <source>
        <dbReference type="ARBA" id="ARBA00010510"/>
    </source>
</evidence>
<comment type="subcellular location">
    <subcellularLocation>
        <location evidence="1">Mitochondrion outer membrane</location>
        <topology evidence="1">Multi-pass membrane protein</topology>
    </subcellularLocation>
</comment>
<evidence type="ECO:0000256" key="12">
    <source>
        <dbReference type="ARBA" id="ARBA00058612"/>
    </source>
</evidence>
<proteinExistence type="inferred from homology"/>
<dbReference type="InterPro" id="IPR027246">
    <property type="entry name" value="Porin_Euk/Tom40"/>
</dbReference>
<dbReference type="EMBL" id="KZ155826">
    <property type="protein sequence ID" value="OUS44019.1"/>
    <property type="molecule type" value="Genomic_DNA"/>
</dbReference>
<evidence type="ECO:0000256" key="10">
    <source>
        <dbReference type="ARBA" id="ARBA00023128"/>
    </source>
</evidence>
<evidence type="ECO:0000313" key="15">
    <source>
        <dbReference type="EMBL" id="OUS44019.1"/>
    </source>
</evidence>
<accession>A0A1Y5I3C3</accession>
<dbReference type="OrthoDB" id="19656at2759"/>
<dbReference type="CDD" id="cd07305">
    <property type="entry name" value="Porin3_Tom40"/>
    <property type="match status" value="1"/>
</dbReference>
<dbReference type="Proteomes" id="UP000195557">
    <property type="component" value="Unassembled WGS sequence"/>
</dbReference>
<accession>A0A090M531</accession>
<reference evidence="14" key="2">
    <citation type="journal article" date="2014" name="BMC Genomics">
        <title>An improved genome of the model marine alga Ostreococcus tauri unfolds by assessing Illumina de novo assemblies.</title>
        <authorList>
            <person name="Blanc-Mathieu R."/>
            <person name="Verhelst B."/>
            <person name="Derelle E."/>
            <person name="Rombauts S."/>
            <person name="Bouget F.Y."/>
            <person name="Carre I."/>
            <person name="Chateau A."/>
            <person name="Eyre-Walker A."/>
            <person name="Grimsley N."/>
            <person name="Moreau H."/>
            <person name="Piegu B."/>
            <person name="Rivals E."/>
            <person name="Schackwitz W."/>
            <person name="Van de Peer Y."/>
            <person name="Piganeau G."/>
        </authorList>
    </citation>
    <scope>NUCLEOTIDE SEQUENCE</scope>
    <source>
        <strain evidence="14">RCC4221</strain>
    </source>
</reference>
<comment type="similarity">
    <text evidence="2">Belongs to the Tom40 family.</text>
</comment>
<gene>
    <name evidence="15" type="ORF">BE221DRAFT_194151</name>
    <name evidence="14" type="ORF">OT_ostta03g04280</name>
</gene>
<evidence type="ECO:0000256" key="13">
    <source>
        <dbReference type="SAM" id="MobiDB-lite"/>
    </source>
</evidence>
<dbReference type="AlphaFoldDB" id="A0A090M531"/>
<evidence type="ECO:0000256" key="9">
    <source>
        <dbReference type="ARBA" id="ARBA00023065"/>
    </source>
</evidence>
<dbReference type="Proteomes" id="UP000009170">
    <property type="component" value="Unassembled WGS sequence"/>
</dbReference>
<protein>
    <submittedName>
        <fullName evidence="14">Eukaryotic porin/Tom40</fullName>
    </submittedName>
    <submittedName>
        <fullName evidence="15">Mitochondrial import receptor subunit tom40-like protein</fullName>
    </submittedName>
</protein>
<evidence type="ECO:0000256" key="7">
    <source>
        <dbReference type="ARBA" id="ARBA00022927"/>
    </source>
</evidence>
<evidence type="ECO:0000256" key="5">
    <source>
        <dbReference type="ARBA" id="ARBA00022692"/>
    </source>
</evidence>
<keyword evidence="3" id="KW-0813">Transport</keyword>
<keyword evidence="4" id="KW-1134">Transmembrane beta strand</keyword>
<keyword evidence="15" id="KW-0675">Receptor</keyword>
<dbReference type="GO" id="GO:0030150">
    <property type="term" value="P:protein import into mitochondrial matrix"/>
    <property type="evidence" value="ECO:0007669"/>
    <property type="project" value="InterPro"/>
</dbReference>
<evidence type="ECO:0000256" key="8">
    <source>
        <dbReference type="ARBA" id="ARBA00022990"/>
    </source>
</evidence>
<dbReference type="GO" id="GO:0006811">
    <property type="term" value="P:monoatomic ion transport"/>
    <property type="evidence" value="ECO:0007669"/>
    <property type="project" value="UniProtKB-KW"/>
</dbReference>
<dbReference type="Gene3D" id="2.40.160.10">
    <property type="entry name" value="Porin"/>
    <property type="match status" value="1"/>
</dbReference>
<name>A0A090M531_OSTTA</name>
<evidence type="ECO:0000313" key="16">
    <source>
        <dbReference type="Proteomes" id="UP000009170"/>
    </source>
</evidence>
<feature type="region of interest" description="Disordered" evidence="13">
    <location>
        <begin position="14"/>
        <end position="43"/>
    </location>
</feature>
<feature type="compositionally biased region" description="Low complexity" evidence="13">
    <location>
        <begin position="24"/>
        <end position="34"/>
    </location>
</feature>
<keyword evidence="5" id="KW-0812">Transmembrane</keyword>
<dbReference type="EMBL" id="CAID01000003">
    <property type="protein sequence ID" value="CEF97249.1"/>
    <property type="molecule type" value="Genomic_DNA"/>
</dbReference>
<organism evidence="14 16">
    <name type="scientific">Ostreococcus tauri</name>
    <name type="common">Marine green alga</name>
    <dbReference type="NCBI Taxonomy" id="70448"/>
    <lineage>
        <taxon>Eukaryota</taxon>
        <taxon>Viridiplantae</taxon>
        <taxon>Chlorophyta</taxon>
        <taxon>Mamiellophyceae</taxon>
        <taxon>Mamiellales</taxon>
        <taxon>Bathycoccaceae</taxon>
        <taxon>Ostreococcus</taxon>
    </lineage>
</organism>
<evidence type="ECO:0000256" key="3">
    <source>
        <dbReference type="ARBA" id="ARBA00022448"/>
    </source>
</evidence>
<reference evidence="15" key="3">
    <citation type="submission" date="2017-04" db="EMBL/GenBank/DDBJ databases">
        <title>Population genomics of picophytoplankton unveils novel chromosome hypervariability.</title>
        <authorList>
            <consortium name="DOE Joint Genome Institute"/>
            <person name="Blanc-Mathieu R."/>
            <person name="Krasovec M."/>
            <person name="Hebrard M."/>
            <person name="Yau S."/>
            <person name="Desgranges E."/>
            <person name="Martin J."/>
            <person name="Schackwitz W."/>
            <person name="Kuo A."/>
            <person name="Salin G."/>
            <person name="Donnadieu C."/>
            <person name="Desdevises Y."/>
            <person name="Sanchez-Ferandin S."/>
            <person name="Moreau H."/>
            <person name="Rivals E."/>
            <person name="Grigoriev I.V."/>
            <person name="Grimsley N."/>
            <person name="Eyre-Walker A."/>
            <person name="Piganeau G."/>
        </authorList>
    </citation>
    <scope>NUCLEOTIDE SEQUENCE [LARGE SCALE GENOMIC DNA]</scope>
    <source>
        <strain evidence="15">RCC 1115</strain>
    </source>
</reference>
<keyword evidence="6" id="KW-1000">Mitochondrion outer membrane</keyword>
<dbReference type="InterPro" id="IPR023614">
    <property type="entry name" value="Porin_dom_sf"/>
</dbReference>
<sequence>MGLAVSRMEAAAGSMPPITDAEGDAAAEAAANAAKDSKPTTGTVNYNDLPCPVKYEEMQREVMMSLKADLFEGARFDYNKQLNQKFFLSHGFFLGNVEVPAQGGQIIKIPTSTYEFGANVVDQHYMLVGRVLTDGRVNGRIKYDLSDWLSVKLQSTKETGFSQVMFDADFKGLDYQAQLKYGSGQFYGVNYLQSVTPTLSLGGEGFYLGSQGKSGVGFAARYADDKTVATGQIATTGLLSLTYCTKVSEKAMLASDFLWNWNQRNATASVGYDYILRQCRIRGRIDNHGVVSTYLEERLNVGLNLILSAEVDHANKNHKFGFGMTVGE</sequence>
<evidence type="ECO:0000256" key="6">
    <source>
        <dbReference type="ARBA" id="ARBA00022787"/>
    </source>
</evidence>
<keyword evidence="9" id="KW-0406">Ion transport</keyword>
<evidence type="ECO:0000313" key="14">
    <source>
        <dbReference type="EMBL" id="CEF97249.1"/>
    </source>
</evidence>
<dbReference type="InParanoid" id="A0A090M531"/>
<keyword evidence="16" id="KW-1185">Reference proteome</keyword>
<keyword evidence="11" id="KW-0472">Membrane</keyword>
<accession>A0A454Y6V0</accession>
<dbReference type="InterPro" id="IPR037930">
    <property type="entry name" value="Tom40"/>
</dbReference>